<gene>
    <name evidence="1" type="ORF">SMF913_25443</name>
</gene>
<dbReference type="GO" id="GO:0005975">
    <property type="term" value="P:carbohydrate metabolic process"/>
    <property type="evidence" value="ECO:0007669"/>
    <property type="project" value="InterPro"/>
</dbReference>
<dbReference type="EMBL" id="LJIW01000002">
    <property type="protein sequence ID" value="PNG89978.1"/>
    <property type="molecule type" value="Genomic_DNA"/>
</dbReference>
<dbReference type="Proteomes" id="UP000236520">
    <property type="component" value="Unassembled WGS sequence"/>
</dbReference>
<evidence type="ECO:0000313" key="2">
    <source>
        <dbReference type="Proteomes" id="UP000236520"/>
    </source>
</evidence>
<dbReference type="PROSITE" id="PS51318">
    <property type="entry name" value="TAT"/>
    <property type="match status" value="1"/>
</dbReference>
<proteinExistence type="predicted"/>
<dbReference type="InterPro" id="IPR012341">
    <property type="entry name" value="6hp_glycosidase-like_sf"/>
</dbReference>
<comment type="caution">
    <text evidence="1">The sequence shown here is derived from an EMBL/GenBank/DDBJ whole genome shotgun (WGS) entry which is preliminary data.</text>
</comment>
<name>A0A2J7YPN0_STRMQ</name>
<dbReference type="RefSeq" id="WP_102935909.1">
    <property type="nucleotide sequence ID" value="NZ_LJIW01000002.1"/>
</dbReference>
<sequence>MSRITPSPVPADGPPRLRTLRRRLLSAVIGLALVGFAAGVQTLEAAPARAGTNQVDSAVIGWDGDKDAAIAHRDGSFDIRAGKNTTAGFGIYNNPASLQWSNAEGYYPALVTRFQRDNTTVTITNFGDKVTTGGNDYVAVYSRVTVDNHDTVAHTEDPAPSSGLIPLNDVGNTVQPGESVSHDYVIAVDRFGASYPWPSDSSLAAAGSYDSHYAHMTNHWDGRLGEIAQLDLPDPRLVNAYKAGMIYGEIVKDGTALHVGENGYDQVWNHDLVGMLVNRFTQGDLSDAKTQLTEFDPSNSPVDYDDGHWTFPWPWAVYLEKTGDTAFVQSNFNRIQTEAHRIQTDRTGPGGVMKATYDIDSDGYWTVDNAEALMGLTAYHYIAAKLGKTSEANWAQRTHKSLLSAVNTALTKTIDANHLDYIPCAVNAPNDGNACGQKNNANWAALFLFGRWNWDGYLFGAQQSGPMTTMLDSTYKNGFAKLSGLPPHTYGGYTGFSTGYNAGYGEAGLASADYRAEGVYDYQFMITNSQSAPFSWWEGIPTAGSTNWSPGTHATAGTGSSPHMWGQANASKVLLDSLVAEKSDGQVIVGRGLPTEWLRSGATTSATNVPIAGGHRMGATITSTGSAVKLTLNGDTPAGGVSFQVPGFVGNIASATAGTVNSAAGTVTLPAGTTSTTVTLTKAPAFQSSGGLDLDGYCTSVGNTGGVSLDGTTASDWHCVAPDGNHVSMSMDDACTYGYPYAASVFSRAADADDPHSWACWHF</sequence>
<dbReference type="AlphaFoldDB" id="A0A2J7YPN0"/>
<evidence type="ECO:0000313" key="1">
    <source>
        <dbReference type="EMBL" id="PNG89978.1"/>
    </source>
</evidence>
<dbReference type="SUPFAM" id="SSF48208">
    <property type="entry name" value="Six-hairpin glycosidases"/>
    <property type="match status" value="1"/>
</dbReference>
<dbReference type="InterPro" id="IPR006311">
    <property type="entry name" value="TAT_signal"/>
</dbReference>
<keyword evidence="2" id="KW-1185">Reference proteome</keyword>
<organism evidence="1 2">
    <name type="scientific">Streptomyces malaysiensis</name>
    <dbReference type="NCBI Taxonomy" id="92644"/>
    <lineage>
        <taxon>Bacteria</taxon>
        <taxon>Bacillati</taxon>
        <taxon>Actinomycetota</taxon>
        <taxon>Actinomycetes</taxon>
        <taxon>Kitasatosporales</taxon>
        <taxon>Streptomycetaceae</taxon>
        <taxon>Streptomyces</taxon>
        <taxon>Streptomyces violaceusniger group</taxon>
    </lineage>
</organism>
<dbReference type="Gene3D" id="1.50.10.10">
    <property type="match status" value="1"/>
</dbReference>
<protein>
    <submittedName>
        <fullName evidence="1">Uncharacterized protein</fullName>
    </submittedName>
</protein>
<dbReference type="InterPro" id="IPR008928">
    <property type="entry name" value="6-hairpin_glycosidase_sf"/>
</dbReference>
<reference evidence="1 2" key="1">
    <citation type="submission" date="2015-09" db="EMBL/GenBank/DDBJ databases">
        <title>Genome sequence, genome mining and natural product profiling of a biocontrol bacterium Streptomyces malaysiensis F913.</title>
        <authorList>
            <person name="Xu Y."/>
            <person name="Wei J."/>
            <person name="Xie J."/>
            <person name="Li T."/>
            <person name="Zhou Z."/>
        </authorList>
    </citation>
    <scope>NUCLEOTIDE SEQUENCE [LARGE SCALE GENOMIC DNA]</scope>
    <source>
        <strain evidence="1 2">F913</strain>
    </source>
</reference>
<accession>A0A2J7YPN0</accession>